<dbReference type="AlphaFoldDB" id="A0A7H2BEI8"/>
<dbReference type="GeneID" id="96622994"/>
<organism evidence="3 4">
    <name type="scientific">Rothia terrae</name>
    <dbReference type="NCBI Taxonomy" id="396015"/>
    <lineage>
        <taxon>Bacteria</taxon>
        <taxon>Bacillati</taxon>
        <taxon>Actinomycetota</taxon>
        <taxon>Actinomycetes</taxon>
        <taxon>Micrococcales</taxon>
        <taxon>Micrococcaceae</taxon>
        <taxon>Rothia</taxon>
    </lineage>
</organism>
<keyword evidence="4" id="KW-1185">Reference proteome</keyword>
<evidence type="ECO:0000256" key="2">
    <source>
        <dbReference type="PIRSR" id="PIRSR613078-2"/>
    </source>
</evidence>
<gene>
    <name evidence="3" type="ORF">IDM49_01985</name>
</gene>
<feature type="binding site" evidence="2">
    <location>
        <begin position="13"/>
        <end position="20"/>
    </location>
    <ligand>
        <name>substrate</name>
    </ligand>
</feature>
<feature type="active site" description="Tele-phosphohistidine intermediate" evidence="1">
    <location>
        <position position="14"/>
    </location>
</feature>
<feature type="active site" description="Proton donor/acceptor" evidence="1">
    <location>
        <position position="99"/>
    </location>
</feature>
<dbReference type="InterPro" id="IPR013078">
    <property type="entry name" value="His_Pase_superF_clade-1"/>
</dbReference>
<feature type="binding site" evidence="2">
    <location>
        <position position="74"/>
    </location>
    <ligand>
        <name>substrate</name>
    </ligand>
</feature>
<dbReference type="GO" id="GO:0005737">
    <property type="term" value="C:cytoplasm"/>
    <property type="evidence" value="ECO:0007669"/>
    <property type="project" value="TreeGrafter"/>
</dbReference>
<name>A0A7H2BEI8_9MICC</name>
<protein>
    <submittedName>
        <fullName evidence="3">Histidine phosphatase family protein</fullName>
    </submittedName>
</protein>
<dbReference type="GO" id="GO:0016791">
    <property type="term" value="F:phosphatase activity"/>
    <property type="evidence" value="ECO:0007669"/>
    <property type="project" value="TreeGrafter"/>
</dbReference>
<dbReference type="InterPro" id="IPR050275">
    <property type="entry name" value="PGM_Phosphatase"/>
</dbReference>
<accession>A0A7H2BEI8</accession>
<sequence length="195" mass="21785">MPQFHEKTHVFIRHGQTNWNLEHRFQGQSDIPLNATGREQAAEAAAHLSDFALMRAQSEPDFAWDAVLTSPLSRAAETGQIIAESLELPVIGTHDGLMERFFGEAEGQVVTPENWQHMDENFADIEPMDAFVQRNLEALRQVLEQHGDKNLIIVTHGMWIAKTMSSLVGEVFEVPANASVTELTAESKKQLLNGQ</sequence>
<dbReference type="CDD" id="cd07067">
    <property type="entry name" value="HP_PGM_like"/>
    <property type="match status" value="1"/>
</dbReference>
<dbReference type="PANTHER" id="PTHR48100">
    <property type="entry name" value="BROAD-SPECIFICITY PHOSPHATASE YOR283W-RELATED"/>
    <property type="match status" value="1"/>
</dbReference>
<dbReference type="EMBL" id="CP061539">
    <property type="protein sequence ID" value="QNV38084.1"/>
    <property type="molecule type" value="Genomic_DNA"/>
</dbReference>
<dbReference type="InterPro" id="IPR029033">
    <property type="entry name" value="His_PPase_superfam"/>
</dbReference>
<evidence type="ECO:0000256" key="1">
    <source>
        <dbReference type="PIRSR" id="PIRSR613078-1"/>
    </source>
</evidence>
<dbReference type="Pfam" id="PF00300">
    <property type="entry name" value="His_Phos_1"/>
    <property type="match status" value="1"/>
</dbReference>
<dbReference type="PANTHER" id="PTHR48100:SF59">
    <property type="entry name" value="ADENOSYLCOBALAMIN_ALPHA-RIBAZOLE PHOSPHATASE"/>
    <property type="match status" value="1"/>
</dbReference>
<dbReference type="KEGG" id="rter:IDM49_01985"/>
<proteinExistence type="predicted"/>
<dbReference type="Gene3D" id="3.40.50.1240">
    <property type="entry name" value="Phosphoglycerate mutase-like"/>
    <property type="match status" value="1"/>
</dbReference>
<dbReference type="Proteomes" id="UP000516404">
    <property type="component" value="Chromosome"/>
</dbReference>
<dbReference type="SMART" id="SM00855">
    <property type="entry name" value="PGAM"/>
    <property type="match status" value="1"/>
</dbReference>
<evidence type="ECO:0000313" key="4">
    <source>
        <dbReference type="Proteomes" id="UP000516404"/>
    </source>
</evidence>
<dbReference type="SUPFAM" id="SSF53254">
    <property type="entry name" value="Phosphoglycerate mutase-like"/>
    <property type="match status" value="1"/>
</dbReference>
<evidence type="ECO:0000313" key="3">
    <source>
        <dbReference type="EMBL" id="QNV38084.1"/>
    </source>
</evidence>
<reference evidence="3 4" key="1">
    <citation type="submission" date="2020-09" db="EMBL/GenBank/DDBJ databases">
        <title>Investigation of environmental microbes.</title>
        <authorList>
            <person name="Ou Y."/>
            <person name="Kang Q."/>
        </authorList>
    </citation>
    <scope>NUCLEOTIDE SEQUENCE [LARGE SCALE GENOMIC DNA]</scope>
    <source>
        <strain evidence="3 4">KJZ-14</strain>
    </source>
</reference>
<dbReference type="RefSeq" id="WP_168614638.1">
    <property type="nucleotide sequence ID" value="NZ_BAAAOX010000003.1"/>
</dbReference>